<dbReference type="Proteomes" id="UP001291623">
    <property type="component" value="Unassembled WGS sequence"/>
</dbReference>
<protein>
    <submittedName>
        <fullName evidence="1">Uncharacterized protein</fullName>
    </submittedName>
</protein>
<name>A0AAE1RH22_9SOLA</name>
<keyword evidence="2" id="KW-1185">Reference proteome</keyword>
<organism evidence="1 2">
    <name type="scientific">Anisodus tanguticus</name>
    <dbReference type="NCBI Taxonomy" id="243964"/>
    <lineage>
        <taxon>Eukaryota</taxon>
        <taxon>Viridiplantae</taxon>
        <taxon>Streptophyta</taxon>
        <taxon>Embryophyta</taxon>
        <taxon>Tracheophyta</taxon>
        <taxon>Spermatophyta</taxon>
        <taxon>Magnoliopsida</taxon>
        <taxon>eudicotyledons</taxon>
        <taxon>Gunneridae</taxon>
        <taxon>Pentapetalae</taxon>
        <taxon>asterids</taxon>
        <taxon>lamiids</taxon>
        <taxon>Solanales</taxon>
        <taxon>Solanaceae</taxon>
        <taxon>Solanoideae</taxon>
        <taxon>Hyoscyameae</taxon>
        <taxon>Anisodus</taxon>
    </lineage>
</organism>
<evidence type="ECO:0000313" key="1">
    <source>
        <dbReference type="EMBL" id="KAK4350916.1"/>
    </source>
</evidence>
<proteinExistence type="predicted"/>
<gene>
    <name evidence="1" type="ORF">RND71_030229</name>
</gene>
<accession>A0AAE1RH22</accession>
<comment type="caution">
    <text evidence="1">The sequence shown here is derived from an EMBL/GenBank/DDBJ whole genome shotgun (WGS) entry which is preliminary data.</text>
</comment>
<dbReference type="EMBL" id="JAVYJV010000016">
    <property type="protein sequence ID" value="KAK4350916.1"/>
    <property type="molecule type" value="Genomic_DNA"/>
</dbReference>
<reference evidence="1" key="1">
    <citation type="submission" date="2023-12" db="EMBL/GenBank/DDBJ databases">
        <title>Genome assembly of Anisodus tanguticus.</title>
        <authorList>
            <person name="Wang Y.-J."/>
        </authorList>
    </citation>
    <scope>NUCLEOTIDE SEQUENCE</scope>
    <source>
        <strain evidence="1">KB-2021</strain>
        <tissue evidence="1">Leaf</tissue>
    </source>
</reference>
<sequence>MAFSVADEVFKEIMLPDDLVGEIATNLLVMVFEGSLDVVKYEREIYGSSCEVWVMKSYGVLESWSRL</sequence>
<dbReference type="AlphaFoldDB" id="A0AAE1RH22"/>
<evidence type="ECO:0000313" key="2">
    <source>
        <dbReference type="Proteomes" id="UP001291623"/>
    </source>
</evidence>